<reference evidence="2 3" key="1">
    <citation type="submission" date="2014-04" db="EMBL/GenBank/DDBJ databases">
        <authorList>
            <consortium name="DOE Joint Genome Institute"/>
            <person name="Kuo A."/>
            <person name="Kohler A."/>
            <person name="Costa M.D."/>
            <person name="Nagy L.G."/>
            <person name="Floudas D."/>
            <person name="Copeland A."/>
            <person name="Barry K.W."/>
            <person name="Cichocki N."/>
            <person name="Veneault-Fourrey C."/>
            <person name="LaButti K."/>
            <person name="Lindquist E.A."/>
            <person name="Lipzen A."/>
            <person name="Lundell T."/>
            <person name="Morin E."/>
            <person name="Murat C."/>
            <person name="Sun H."/>
            <person name="Tunlid A."/>
            <person name="Henrissat B."/>
            <person name="Grigoriev I.V."/>
            <person name="Hibbett D.S."/>
            <person name="Martin F."/>
            <person name="Nordberg H.P."/>
            <person name="Cantor M.N."/>
            <person name="Hua S.X."/>
        </authorList>
    </citation>
    <scope>NUCLEOTIDE SEQUENCE [LARGE SCALE GENOMIC DNA]</scope>
    <source>
        <strain evidence="2 3">Marx 270</strain>
    </source>
</reference>
<dbReference type="AlphaFoldDB" id="A0A0C3JDE8"/>
<keyword evidence="1" id="KW-0472">Membrane</keyword>
<evidence type="ECO:0000313" key="2">
    <source>
        <dbReference type="EMBL" id="KIN95691.1"/>
    </source>
</evidence>
<name>A0A0C3JDE8_PISTI</name>
<accession>A0A0C3JDE8</accession>
<keyword evidence="3" id="KW-1185">Reference proteome</keyword>
<sequence>MARCSKVPGAICILTFDPLAWMYICMTLRSMCRFLGMRWHHSYTRGHKGCACAGWLPTVTWTTPRRHR</sequence>
<dbReference type="EMBL" id="KN832062">
    <property type="protein sequence ID" value="KIN95691.1"/>
    <property type="molecule type" value="Genomic_DNA"/>
</dbReference>
<keyword evidence="1" id="KW-1133">Transmembrane helix</keyword>
<gene>
    <name evidence="2" type="ORF">M404DRAFT_300763</name>
</gene>
<dbReference type="HOGENOM" id="CLU_2794942_0_0_1"/>
<evidence type="ECO:0000256" key="1">
    <source>
        <dbReference type="SAM" id="Phobius"/>
    </source>
</evidence>
<proteinExistence type="predicted"/>
<protein>
    <submittedName>
        <fullName evidence="2">Uncharacterized protein</fullName>
    </submittedName>
</protein>
<dbReference type="Proteomes" id="UP000054217">
    <property type="component" value="Unassembled WGS sequence"/>
</dbReference>
<feature type="transmembrane region" description="Helical" evidence="1">
    <location>
        <begin position="6"/>
        <end position="28"/>
    </location>
</feature>
<organism evidence="2 3">
    <name type="scientific">Pisolithus tinctorius Marx 270</name>
    <dbReference type="NCBI Taxonomy" id="870435"/>
    <lineage>
        <taxon>Eukaryota</taxon>
        <taxon>Fungi</taxon>
        <taxon>Dikarya</taxon>
        <taxon>Basidiomycota</taxon>
        <taxon>Agaricomycotina</taxon>
        <taxon>Agaricomycetes</taxon>
        <taxon>Agaricomycetidae</taxon>
        <taxon>Boletales</taxon>
        <taxon>Sclerodermatineae</taxon>
        <taxon>Pisolithaceae</taxon>
        <taxon>Pisolithus</taxon>
    </lineage>
</organism>
<keyword evidence="1" id="KW-0812">Transmembrane</keyword>
<reference evidence="3" key="2">
    <citation type="submission" date="2015-01" db="EMBL/GenBank/DDBJ databases">
        <title>Evolutionary Origins and Diversification of the Mycorrhizal Mutualists.</title>
        <authorList>
            <consortium name="DOE Joint Genome Institute"/>
            <consortium name="Mycorrhizal Genomics Consortium"/>
            <person name="Kohler A."/>
            <person name="Kuo A."/>
            <person name="Nagy L.G."/>
            <person name="Floudas D."/>
            <person name="Copeland A."/>
            <person name="Barry K.W."/>
            <person name="Cichocki N."/>
            <person name="Veneault-Fourrey C."/>
            <person name="LaButti K."/>
            <person name="Lindquist E.A."/>
            <person name="Lipzen A."/>
            <person name="Lundell T."/>
            <person name="Morin E."/>
            <person name="Murat C."/>
            <person name="Riley R."/>
            <person name="Ohm R."/>
            <person name="Sun H."/>
            <person name="Tunlid A."/>
            <person name="Henrissat B."/>
            <person name="Grigoriev I.V."/>
            <person name="Hibbett D.S."/>
            <person name="Martin F."/>
        </authorList>
    </citation>
    <scope>NUCLEOTIDE SEQUENCE [LARGE SCALE GENOMIC DNA]</scope>
    <source>
        <strain evidence="3">Marx 270</strain>
    </source>
</reference>
<evidence type="ECO:0000313" key="3">
    <source>
        <dbReference type="Proteomes" id="UP000054217"/>
    </source>
</evidence>
<dbReference type="InParanoid" id="A0A0C3JDE8"/>